<gene>
    <name evidence="2" type="ORF">HAP48_026495</name>
</gene>
<proteinExistence type="predicted"/>
<dbReference type="EMBL" id="JAAOLE020000001">
    <property type="protein sequence ID" value="NVI46444.1"/>
    <property type="molecule type" value="Genomic_DNA"/>
</dbReference>
<dbReference type="InterPro" id="IPR029063">
    <property type="entry name" value="SAM-dependent_MTases_sf"/>
</dbReference>
<dbReference type="CDD" id="cd02440">
    <property type="entry name" value="AdoMet_MTases"/>
    <property type="match status" value="1"/>
</dbReference>
<dbReference type="RefSeq" id="WP_166205766.1">
    <property type="nucleotide sequence ID" value="NZ_CP088285.1"/>
</dbReference>
<name>A0A973W3I7_9BRAD</name>
<dbReference type="GO" id="GO:0008168">
    <property type="term" value="F:methyltransferase activity"/>
    <property type="evidence" value="ECO:0007669"/>
    <property type="project" value="InterPro"/>
</dbReference>
<protein>
    <submittedName>
        <fullName evidence="2">DUF4942 domain-containing protein</fullName>
    </submittedName>
</protein>
<dbReference type="GO" id="GO:0003676">
    <property type="term" value="F:nucleic acid binding"/>
    <property type="evidence" value="ECO:0007669"/>
    <property type="project" value="InterPro"/>
</dbReference>
<dbReference type="InterPro" id="IPR002052">
    <property type="entry name" value="DNA_methylase_N6_adenine_CS"/>
</dbReference>
<evidence type="ECO:0000259" key="1">
    <source>
        <dbReference type="Pfam" id="PF13708"/>
    </source>
</evidence>
<accession>A0A973W3I7</accession>
<evidence type="ECO:0000313" key="2">
    <source>
        <dbReference type="EMBL" id="NVI46444.1"/>
    </source>
</evidence>
<dbReference type="Gene3D" id="3.40.50.150">
    <property type="entry name" value="Vaccinia Virus protein VP39"/>
    <property type="match status" value="1"/>
</dbReference>
<sequence>MNAHVKIGQEIARQRSLPEIIAEYEAKAQAISDGLRACGKAQLDLQTTATLAGVYGNSHLDFKLPSERDLHQHLLRSAWLHAYAGCNIELLSSPTDKSLWKQQLEKLPPFTLENIRELFGKFLIDPRASMLRGLAEVFCGLDQAFKSHDVVKIGVKGLPKRIIMSGFSKYSTYGREKLETVLNALAAYQGKPLVDHVELSAIFDNEDALLKAGTLTKYDKTTIDHPARGVRLRTFSNGNGHLFFEPDTLKDVNLALAEFYGDVLPDTPDENPVKAKSTAVSKDLQYYPTPAKVVDDVIYPIAHLLKGAKVLEPNCGCGRFMVALRKKGADVYGVEVDAGRAALCRALGLTVLHANFLELAPRAEFKFVFMNPPFYGRHYALHVRHAFDFLEPGGTLKAILPITARDHGLLDDLIGKRDSWNSAWNDLPVGSFSESGTNINTTVLTLHKPGRR</sequence>
<dbReference type="SUPFAM" id="SSF53335">
    <property type="entry name" value="S-adenosyl-L-methionine-dependent methyltransferases"/>
    <property type="match status" value="1"/>
</dbReference>
<reference evidence="2" key="1">
    <citation type="submission" date="2020-06" db="EMBL/GenBank/DDBJ databases">
        <title>Whole Genome Sequence of Bradyrhizobium sp. Strain 1S1.</title>
        <authorList>
            <person name="Bromfield E.S.P."/>
            <person name="Cloutier S."/>
        </authorList>
    </citation>
    <scope>NUCLEOTIDE SEQUENCE [LARGE SCALE GENOMIC DNA]</scope>
    <source>
        <strain evidence="2">1S1</strain>
    </source>
</reference>
<dbReference type="PRINTS" id="PR00507">
    <property type="entry name" value="N12N6MTFRASE"/>
</dbReference>
<dbReference type="PROSITE" id="PS00092">
    <property type="entry name" value="N6_MTASE"/>
    <property type="match status" value="1"/>
</dbReference>
<dbReference type="GO" id="GO:0032259">
    <property type="term" value="P:methylation"/>
    <property type="evidence" value="ECO:0007669"/>
    <property type="project" value="InterPro"/>
</dbReference>
<comment type="caution">
    <text evidence="2">The sequence shown here is derived from an EMBL/GenBank/DDBJ whole genome shotgun (WGS) entry which is preliminary data.</text>
</comment>
<feature type="domain" description="DUF4942" evidence="1">
    <location>
        <begin position="73"/>
        <end position="262"/>
    </location>
</feature>
<organism evidence="2">
    <name type="scientific">Bradyrhizobium septentrionale</name>
    <dbReference type="NCBI Taxonomy" id="1404411"/>
    <lineage>
        <taxon>Bacteria</taxon>
        <taxon>Pseudomonadati</taxon>
        <taxon>Pseudomonadota</taxon>
        <taxon>Alphaproteobacteria</taxon>
        <taxon>Hyphomicrobiales</taxon>
        <taxon>Nitrobacteraceae</taxon>
        <taxon>Bradyrhizobium</taxon>
    </lineage>
</organism>
<dbReference type="AlphaFoldDB" id="A0A973W3I7"/>
<dbReference type="InterPro" id="IPR031339">
    <property type="entry name" value="DUF4942"/>
</dbReference>
<dbReference type="Pfam" id="PF13708">
    <property type="entry name" value="DUF4942"/>
    <property type="match status" value="1"/>
</dbReference>